<dbReference type="PANTHER" id="PTHR30069:SF29">
    <property type="entry name" value="HEMOGLOBIN AND HEMOGLOBIN-HAPTOGLOBIN-BINDING PROTEIN 1-RELATED"/>
    <property type="match status" value="1"/>
</dbReference>
<dbReference type="RefSeq" id="WP_160659541.1">
    <property type="nucleotide sequence ID" value="NZ_BAABDV010000001.1"/>
</dbReference>
<evidence type="ECO:0000256" key="5">
    <source>
        <dbReference type="ARBA" id="ARBA00022729"/>
    </source>
</evidence>
<dbReference type="Gene3D" id="2.170.130.10">
    <property type="entry name" value="TonB-dependent receptor, plug domain"/>
    <property type="match status" value="1"/>
</dbReference>
<name>A0A844Y4X0_9SPHN</name>
<protein>
    <submittedName>
        <fullName evidence="11">TonB-dependent receptor plug domain-containing protein</fullName>
    </submittedName>
</protein>
<dbReference type="OrthoDB" id="7622322at2"/>
<evidence type="ECO:0000313" key="12">
    <source>
        <dbReference type="Proteomes" id="UP000430272"/>
    </source>
</evidence>
<organism evidence="11 12">
    <name type="scientific">Qipengyuania pelagi</name>
    <dbReference type="NCBI Taxonomy" id="994320"/>
    <lineage>
        <taxon>Bacteria</taxon>
        <taxon>Pseudomonadati</taxon>
        <taxon>Pseudomonadota</taxon>
        <taxon>Alphaproteobacteria</taxon>
        <taxon>Sphingomonadales</taxon>
        <taxon>Erythrobacteraceae</taxon>
        <taxon>Qipengyuania</taxon>
    </lineage>
</organism>
<evidence type="ECO:0000256" key="2">
    <source>
        <dbReference type="ARBA" id="ARBA00022448"/>
    </source>
</evidence>
<dbReference type="Pfam" id="PF07715">
    <property type="entry name" value="Plug"/>
    <property type="match status" value="1"/>
</dbReference>
<evidence type="ECO:0000256" key="7">
    <source>
        <dbReference type="ARBA" id="ARBA00023237"/>
    </source>
</evidence>
<dbReference type="PANTHER" id="PTHR30069">
    <property type="entry name" value="TONB-DEPENDENT OUTER MEMBRANE RECEPTOR"/>
    <property type="match status" value="1"/>
</dbReference>
<evidence type="ECO:0000256" key="8">
    <source>
        <dbReference type="SAM" id="MobiDB-lite"/>
    </source>
</evidence>
<evidence type="ECO:0000256" key="6">
    <source>
        <dbReference type="ARBA" id="ARBA00023136"/>
    </source>
</evidence>
<evidence type="ECO:0000259" key="10">
    <source>
        <dbReference type="Pfam" id="PF07715"/>
    </source>
</evidence>
<dbReference type="AlphaFoldDB" id="A0A844Y4X0"/>
<evidence type="ECO:0000313" key="11">
    <source>
        <dbReference type="EMBL" id="MXO52569.1"/>
    </source>
</evidence>
<feature type="domain" description="TonB-dependent receptor plug" evidence="10">
    <location>
        <begin position="59"/>
        <end position="137"/>
    </location>
</feature>
<keyword evidence="6" id="KW-0472">Membrane</keyword>
<feature type="chain" id="PRO_5032967270" evidence="9">
    <location>
        <begin position="30"/>
        <end position="709"/>
    </location>
</feature>
<dbReference type="SUPFAM" id="SSF56935">
    <property type="entry name" value="Porins"/>
    <property type="match status" value="1"/>
</dbReference>
<dbReference type="GO" id="GO:0015344">
    <property type="term" value="F:siderophore uptake transmembrane transporter activity"/>
    <property type="evidence" value="ECO:0007669"/>
    <property type="project" value="TreeGrafter"/>
</dbReference>
<comment type="caution">
    <text evidence="11">The sequence shown here is derived from an EMBL/GenBank/DDBJ whole genome shotgun (WGS) entry which is preliminary data.</text>
</comment>
<sequence length="709" mass="77577">MREDIFASYRFCPALRWCAALLLAGTATAGIAQDGEPLQGEGAPTANVADGTEKGRGTVYEPAYFAQFAPRNALDMVTRIPGFVITEQRGSARGLGQASQNVLINGERLSSKSDGARDQLQRIPASDVVRIEIVDGTVLDIPGLTGQVANVVIARSGSSGQFRYTAGFRAYNAQPQLYGGQISLTGKSGALEYTVALSNGNQRFGADGDIIITDGRGDLIETQATKFSGGFDNPELSTRFTYKFSDSVLANLNLKYGEDFFFEETPETATSLLRPRRDRIADARERGPEYEIGGDIEFPLGPGRMKLIGLERYERDEFESRVIDSFDDGSLPRGNRFTQTNRIGERIGRFEYGWRMLSADWQLAGEAAFNRLDRASGLFRLSPEGEFVAIPFPAGTGGVTEDRYEAILSFSKQVTRTIAVQATAGGEYSRIEQTGSAANSRSFQRPKGSLSLAWTPGGNFDASVKVTRKVGQLSFGDFLASVALDDDNQNAGNNALRPVQSWDFNIEANRRFGPWGSLKLEYSYRRFEDFIDFFPLDNGGEARGNIGDARSSRITATGTLKLDPIGAKGVRFDVTAASASQNVTDPFTGLERPFSNSTIDYIEANFRHDIAESDWAYGAGLFSNDNAPYSRRFEIGRGGEGPTFVDVFVENKDVFGLTFNASASNILGATQNFERTVFAAPRPTDEILFRETSRRRIGPIFRLTVSGNF</sequence>
<keyword evidence="12" id="KW-1185">Reference proteome</keyword>
<dbReference type="InterPro" id="IPR036942">
    <property type="entry name" value="Beta-barrel_TonB_sf"/>
</dbReference>
<gene>
    <name evidence="11" type="ORF">GRI47_00930</name>
</gene>
<reference evidence="11 12" key="1">
    <citation type="submission" date="2019-12" db="EMBL/GenBank/DDBJ databases">
        <title>Genomic-based taxomic classification of the family Erythrobacteraceae.</title>
        <authorList>
            <person name="Xu L."/>
        </authorList>
    </citation>
    <scope>NUCLEOTIDE SEQUENCE [LARGE SCALE GENOMIC DNA]</scope>
    <source>
        <strain evidence="11 12">JCM 17468</strain>
    </source>
</reference>
<dbReference type="InterPro" id="IPR012910">
    <property type="entry name" value="Plug_dom"/>
</dbReference>
<keyword evidence="3" id="KW-1134">Transmembrane beta strand</keyword>
<feature type="signal peptide" evidence="9">
    <location>
        <begin position="1"/>
        <end position="29"/>
    </location>
</feature>
<keyword evidence="11" id="KW-0675">Receptor</keyword>
<proteinExistence type="predicted"/>
<accession>A0A844Y4X0</accession>
<comment type="subcellular location">
    <subcellularLocation>
        <location evidence="1">Cell outer membrane</location>
        <topology evidence="1">Multi-pass membrane protein</topology>
    </subcellularLocation>
</comment>
<feature type="region of interest" description="Disordered" evidence="8">
    <location>
        <begin position="35"/>
        <end position="54"/>
    </location>
</feature>
<keyword evidence="7" id="KW-0998">Cell outer membrane</keyword>
<evidence type="ECO:0000256" key="4">
    <source>
        <dbReference type="ARBA" id="ARBA00022692"/>
    </source>
</evidence>
<evidence type="ECO:0000256" key="1">
    <source>
        <dbReference type="ARBA" id="ARBA00004571"/>
    </source>
</evidence>
<dbReference type="GO" id="GO:0044718">
    <property type="term" value="P:siderophore transmembrane transport"/>
    <property type="evidence" value="ECO:0007669"/>
    <property type="project" value="TreeGrafter"/>
</dbReference>
<dbReference type="InterPro" id="IPR039426">
    <property type="entry name" value="TonB-dep_rcpt-like"/>
</dbReference>
<keyword evidence="2" id="KW-0813">Transport</keyword>
<evidence type="ECO:0000256" key="9">
    <source>
        <dbReference type="SAM" id="SignalP"/>
    </source>
</evidence>
<dbReference type="Gene3D" id="2.40.170.20">
    <property type="entry name" value="TonB-dependent receptor, beta-barrel domain"/>
    <property type="match status" value="1"/>
</dbReference>
<keyword evidence="4" id="KW-0812">Transmembrane</keyword>
<keyword evidence="5 9" id="KW-0732">Signal</keyword>
<dbReference type="GO" id="GO:0009279">
    <property type="term" value="C:cell outer membrane"/>
    <property type="evidence" value="ECO:0007669"/>
    <property type="project" value="UniProtKB-SubCell"/>
</dbReference>
<dbReference type="InterPro" id="IPR037066">
    <property type="entry name" value="Plug_dom_sf"/>
</dbReference>
<dbReference type="EMBL" id="WTYD01000001">
    <property type="protein sequence ID" value="MXO52569.1"/>
    <property type="molecule type" value="Genomic_DNA"/>
</dbReference>
<evidence type="ECO:0000256" key="3">
    <source>
        <dbReference type="ARBA" id="ARBA00022452"/>
    </source>
</evidence>
<dbReference type="Proteomes" id="UP000430272">
    <property type="component" value="Unassembled WGS sequence"/>
</dbReference>